<organism evidence="4">
    <name type="scientific">Candidatus Kentrum sp. FM</name>
    <dbReference type="NCBI Taxonomy" id="2126340"/>
    <lineage>
        <taxon>Bacteria</taxon>
        <taxon>Pseudomonadati</taxon>
        <taxon>Pseudomonadota</taxon>
        <taxon>Gammaproteobacteria</taxon>
        <taxon>Candidatus Kentrum</taxon>
    </lineage>
</organism>
<evidence type="ECO:0000313" key="3">
    <source>
        <dbReference type="EMBL" id="VFJ54237.1"/>
    </source>
</evidence>
<name>A0A450W4Y0_9GAMM</name>
<evidence type="ECO:0000313" key="2">
    <source>
        <dbReference type="EMBL" id="VFJ53308.1"/>
    </source>
</evidence>
<evidence type="ECO:0000259" key="1">
    <source>
        <dbReference type="Pfam" id="PF00425"/>
    </source>
</evidence>
<dbReference type="PRINTS" id="PR00095">
    <property type="entry name" value="ANTSNTHASEI"/>
</dbReference>
<dbReference type="InterPro" id="IPR005801">
    <property type="entry name" value="ADC_synthase"/>
</dbReference>
<dbReference type="AlphaFoldDB" id="A0A450W4Y0"/>
<dbReference type="Pfam" id="PF00425">
    <property type="entry name" value="Chorismate_bind"/>
    <property type="match status" value="1"/>
</dbReference>
<dbReference type="PANTHER" id="PTHR11236">
    <property type="entry name" value="AMINOBENZOATE/ANTHRANILATE SYNTHASE"/>
    <property type="match status" value="1"/>
</dbReference>
<feature type="domain" description="Chorismate-utilising enzyme C-terminal" evidence="1">
    <location>
        <begin position="251"/>
        <end position="505"/>
    </location>
</feature>
<dbReference type="PANTHER" id="PTHR11236:SF9">
    <property type="entry name" value="ANTHRANILATE SYNTHASE COMPONENT 1"/>
    <property type="match status" value="1"/>
</dbReference>
<reference evidence="4" key="1">
    <citation type="submission" date="2019-02" db="EMBL/GenBank/DDBJ databases">
        <authorList>
            <person name="Gruber-Vodicka R. H."/>
            <person name="Seah K. B. B."/>
        </authorList>
    </citation>
    <scope>NUCLEOTIDE SEQUENCE</scope>
    <source>
        <strain evidence="2">BECK_BZ163</strain>
        <strain evidence="4">BECK_BZ164</strain>
        <strain evidence="3">BECK_BZ165</strain>
    </source>
</reference>
<accession>A0A450W4Y0</accession>
<dbReference type="EMBL" id="CAADEZ010000113">
    <property type="protein sequence ID" value="VFJ53308.1"/>
    <property type="molecule type" value="Genomic_DNA"/>
</dbReference>
<dbReference type="SUPFAM" id="SSF56322">
    <property type="entry name" value="ADC synthase"/>
    <property type="match status" value="1"/>
</dbReference>
<dbReference type="Gene3D" id="3.60.120.10">
    <property type="entry name" value="Anthranilate synthase"/>
    <property type="match status" value="1"/>
</dbReference>
<sequence length="514" mass="57931">MKNCFQRRFPIFPDLLSLHFARPDRYPFLLESTSHRIGYHAGRSRYDILFAFPEDRLVLDPPDDPADNGRRVTKENFLDRLDAWFAKESDGTTAGGLSPSETPLAITPEIPFQGGWFLYLGYELAAQIEPVLGHRPEKGTQSDVSPAHRLINMPSREITQHADFSKDNNPMSLPWAARIEERFPIASAWRVPAAIIRDKHKRETILVTESHRATCMKEMERDLLSAGPFLLPVSSLSATLLRAPIREDPADEFLERIARIKHYIREGDVFQVNLSRGWRANLHEGIASAHIYHRLRRQNPGAFAGLAVWDDFSVISSSPERLVRIQDGIVETRPIAGTYPRNQNLARDRRLSDALMTHPKERAEHIMLIDLERNDLGRVCRPGSVRVDELMVLESYAHVHHIVSNVRGKLQPDTTPGQVLRAIFPGGTITGCPKVRCMEIIAELEQVLRGPYTGAMGYLNRNGSADLNILIRTLCRQGDSVSLRAGSGIVADSVPERELRETRHKAQGPLDSLL</sequence>
<proteinExistence type="predicted"/>
<protein>
    <submittedName>
        <fullName evidence="4">Anthranilate synthase component 1</fullName>
    </submittedName>
</protein>
<dbReference type="InterPro" id="IPR019999">
    <property type="entry name" value="Anth_synth_I-like"/>
</dbReference>
<dbReference type="InterPro" id="IPR015890">
    <property type="entry name" value="Chorismate_C"/>
</dbReference>
<dbReference type="EMBL" id="CAADFA010000136">
    <property type="protein sequence ID" value="VFJ54237.1"/>
    <property type="molecule type" value="Genomic_DNA"/>
</dbReference>
<evidence type="ECO:0000313" key="4">
    <source>
        <dbReference type="EMBL" id="VFK12102.1"/>
    </source>
</evidence>
<dbReference type="GO" id="GO:0000162">
    <property type="term" value="P:L-tryptophan biosynthetic process"/>
    <property type="evidence" value="ECO:0007669"/>
    <property type="project" value="TreeGrafter"/>
</dbReference>
<gene>
    <name evidence="2" type="ORF">BECKFM1743A_GA0114220_101131</name>
    <name evidence="4" type="ORF">BECKFM1743B_GA0114221_102232</name>
    <name evidence="3" type="ORF">BECKFM1743C_GA0114222_101361</name>
</gene>
<dbReference type="EMBL" id="CAADFL010000223">
    <property type="protein sequence ID" value="VFK12102.1"/>
    <property type="molecule type" value="Genomic_DNA"/>
</dbReference>